<feature type="signal peptide" evidence="2">
    <location>
        <begin position="1"/>
        <end position="19"/>
    </location>
</feature>
<dbReference type="PANTHER" id="PTHR42928">
    <property type="entry name" value="TRICARBOXYLATE-BINDING PROTEIN"/>
    <property type="match status" value="1"/>
</dbReference>
<reference evidence="3 4" key="1">
    <citation type="submission" date="2020-01" db="EMBL/GenBank/DDBJ databases">
        <title>Genome sequencing of strain KACC 21265.</title>
        <authorList>
            <person name="Heo J."/>
            <person name="Kim S.-J."/>
            <person name="Kim J.-S."/>
            <person name="Hong S.-B."/>
            <person name="Kwon S.-W."/>
        </authorList>
    </citation>
    <scope>NUCLEOTIDE SEQUENCE [LARGE SCALE GENOMIC DNA]</scope>
    <source>
        <strain evidence="3 4">KACC 21265</strain>
    </source>
</reference>
<organism evidence="3 4">
    <name type="scientific">Xylophilus rhododendri</name>
    <dbReference type="NCBI Taxonomy" id="2697032"/>
    <lineage>
        <taxon>Bacteria</taxon>
        <taxon>Pseudomonadati</taxon>
        <taxon>Pseudomonadota</taxon>
        <taxon>Betaproteobacteria</taxon>
        <taxon>Burkholderiales</taxon>
        <taxon>Xylophilus</taxon>
    </lineage>
</organism>
<dbReference type="SUPFAM" id="SSF53850">
    <property type="entry name" value="Periplasmic binding protein-like II"/>
    <property type="match status" value="1"/>
</dbReference>
<dbReference type="PIRSF" id="PIRSF017082">
    <property type="entry name" value="YflP"/>
    <property type="match status" value="1"/>
</dbReference>
<protein>
    <submittedName>
        <fullName evidence="3">Tripartite tricarboxylate transporter substrate binding protein</fullName>
    </submittedName>
</protein>
<dbReference type="AlphaFoldDB" id="A0A857IZY5"/>
<dbReference type="InterPro" id="IPR005064">
    <property type="entry name" value="BUG"/>
</dbReference>
<dbReference type="Gene3D" id="3.40.190.150">
    <property type="entry name" value="Bordetella uptake gene, domain 1"/>
    <property type="match status" value="1"/>
</dbReference>
<dbReference type="Gene3D" id="3.40.190.10">
    <property type="entry name" value="Periplasmic binding protein-like II"/>
    <property type="match status" value="1"/>
</dbReference>
<dbReference type="KEGG" id="xyk:GT347_00415"/>
<dbReference type="EMBL" id="CP047650">
    <property type="protein sequence ID" value="QHI96593.1"/>
    <property type="molecule type" value="Genomic_DNA"/>
</dbReference>
<dbReference type="CDD" id="cd07012">
    <property type="entry name" value="PBP2_Bug_TTT"/>
    <property type="match status" value="1"/>
</dbReference>
<dbReference type="RefSeq" id="WP_160550111.1">
    <property type="nucleotide sequence ID" value="NZ_CP047650.1"/>
</dbReference>
<keyword evidence="4" id="KW-1185">Reference proteome</keyword>
<evidence type="ECO:0000256" key="2">
    <source>
        <dbReference type="SAM" id="SignalP"/>
    </source>
</evidence>
<evidence type="ECO:0000313" key="4">
    <source>
        <dbReference type="Proteomes" id="UP000464787"/>
    </source>
</evidence>
<evidence type="ECO:0000256" key="1">
    <source>
        <dbReference type="ARBA" id="ARBA00006987"/>
    </source>
</evidence>
<keyword evidence="2" id="KW-0732">Signal</keyword>
<proteinExistence type="inferred from homology"/>
<gene>
    <name evidence="3" type="ORF">GT347_00415</name>
</gene>
<name>A0A857IZY5_9BURK</name>
<feature type="chain" id="PRO_5032726487" evidence="2">
    <location>
        <begin position="20"/>
        <end position="328"/>
    </location>
</feature>
<comment type="similarity">
    <text evidence="1">Belongs to the UPF0065 (bug) family.</text>
</comment>
<accession>A0A857IZY5</accession>
<dbReference type="InterPro" id="IPR042100">
    <property type="entry name" value="Bug_dom1"/>
</dbReference>
<sequence length="328" mass="34363">MNRRLAAVALGIAATAALASPFLAQAQTAWPDKPVTLVVTFPPGGSTDQVARALAPRLGDKLKQTFLVDNRAGAAGTIAAAMVKRAPADGSTFLVTSLGPLVIVPHLLKSQMQYDPLKDFDLITVAVQSPNVLVVPTASPHKTVADVIAYEKANPGKMSFASSGNGSSDHLTAELFWQETGTSGVHIPYKGGAPAQTDLMGGQVDASFQNINAVIGYIKAGKMRALGITSGKRSPVLPDVPTMAEAGVKNLEVTSWQAVVAPKGLPPAIRDKAHAAMVEVLNEPAVKDGFTSVGYELVANTPAQFAAFQQAEYARWKKVIETGKISID</sequence>
<dbReference type="Pfam" id="PF03401">
    <property type="entry name" value="TctC"/>
    <property type="match status" value="1"/>
</dbReference>
<dbReference type="Proteomes" id="UP000464787">
    <property type="component" value="Chromosome"/>
</dbReference>
<dbReference type="PANTHER" id="PTHR42928:SF5">
    <property type="entry name" value="BLR1237 PROTEIN"/>
    <property type="match status" value="1"/>
</dbReference>
<evidence type="ECO:0000313" key="3">
    <source>
        <dbReference type="EMBL" id="QHI96593.1"/>
    </source>
</evidence>